<dbReference type="SUPFAM" id="SSF48600">
    <property type="entry name" value="Chorismate mutase II"/>
    <property type="match status" value="1"/>
</dbReference>
<feature type="domain" description="Chorismate mutase" evidence="3">
    <location>
        <begin position="6"/>
        <end position="97"/>
    </location>
</feature>
<name>A0A222DYG8_9RHOB</name>
<dbReference type="InterPro" id="IPR002701">
    <property type="entry name" value="CM_II_prokaryot"/>
</dbReference>
<evidence type="ECO:0000259" key="3">
    <source>
        <dbReference type="PROSITE" id="PS51168"/>
    </source>
</evidence>
<protein>
    <recommendedName>
        <fullName evidence="1">chorismate mutase</fullName>
        <ecNumber evidence="1">5.4.99.5</ecNumber>
    </recommendedName>
</protein>
<dbReference type="PANTHER" id="PTHR38041">
    <property type="entry name" value="CHORISMATE MUTASE"/>
    <property type="match status" value="1"/>
</dbReference>
<dbReference type="PROSITE" id="PS51168">
    <property type="entry name" value="CHORISMATE_MUT_2"/>
    <property type="match status" value="1"/>
</dbReference>
<dbReference type="InterPro" id="IPR036979">
    <property type="entry name" value="CM_dom_sf"/>
</dbReference>
<dbReference type="Pfam" id="PF01817">
    <property type="entry name" value="CM_2"/>
    <property type="match status" value="1"/>
</dbReference>
<reference evidence="4 5" key="1">
    <citation type="submission" date="2017-07" db="EMBL/GenBank/DDBJ databases">
        <title>Genome Sequence of Antarctobacter heliothermus Strain SMS3 Isolated from a culture of the Diatom Skeletonema marinoi.</title>
        <authorList>
            <person name="Topel M."/>
            <person name="Pinder M.I.M."/>
            <person name="Johansson O.N."/>
            <person name="Kourtchenko O."/>
            <person name="Godhe A."/>
            <person name="Clarke A.K."/>
        </authorList>
    </citation>
    <scope>NUCLEOTIDE SEQUENCE [LARGE SCALE GENOMIC DNA]</scope>
    <source>
        <strain evidence="4 5">SMS3</strain>
    </source>
</reference>
<dbReference type="EC" id="5.4.99.5" evidence="1"/>
<dbReference type="Gene3D" id="1.20.59.10">
    <property type="entry name" value="Chorismate mutase"/>
    <property type="match status" value="1"/>
</dbReference>
<keyword evidence="5" id="KW-1185">Reference proteome</keyword>
<dbReference type="AlphaFoldDB" id="A0A222DYG8"/>
<dbReference type="EMBL" id="CP022540">
    <property type="protein sequence ID" value="ASP18986.1"/>
    <property type="molecule type" value="Genomic_DNA"/>
</dbReference>
<organism evidence="4 5">
    <name type="scientific">Antarctobacter heliothermus</name>
    <dbReference type="NCBI Taxonomy" id="74033"/>
    <lineage>
        <taxon>Bacteria</taxon>
        <taxon>Pseudomonadati</taxon>
        <taxon>Pseudomonadota</taxon>
        <taxon>Alphaproteobacteria</taxon>
        <taxon>Rhodobacterales</taxon>
        <taxon>Roseobacteraceae</taxon>
        <taxon>Antarctobacter</taxon>
    </lineage>
</organism>
<dbReference type="GO" id="GO:0009697">
    <property type="term" value="P:salicylic acid biosynthetic process"/>
    <property type="evidence" value="ECO:0007669"/>
    <property type="project" value="TreeGrafter"/>
</dbReference>
<keyword evidence="4" id="KW-0560">Oxidoreductase</keyword>
<evidence type="ECO:0000313" key="5">
    <source>
        <dbReference type="Proteomes" id="UP000203589"/>
    </source>
</evidence>
<dbReference type="GO" id="GO:0046417">
    <property type="term" value="P:chorismate metabolic process"/>
    <property type="evidence" value="ECO:0007669"/>
    <property type="project" value="InterPro"/>
</dbReference>
<dbReference type="GO" id="GO:0004106">
    <property type="term" value="F:chorismate mutase activity"/>
    <property type="evidence" value="ECO:0007669"/>
    <property type="project" value="UniProtKB-EC"/>
</dbReference>
<dbReference type="InterPro" id="IPR051331">
    <property type="entry name" value="Chorismate_mutase-related"/>
</dbReference>
<proteinExistence type="predicted"/>
<dbReference type="Proteomes" id="UP000203589">
    <property type="component" value="Chromosome"/>
</dbReference>
<evidence type="ECO:0000313" key="4">
    <source>
        <dbReference type="EMBL" id="ASP18986.1"/>
    </source>
</evidence>
<dbReference type="RefSeq" id="WP_254694817.1">
    <property type="nucleotide sequence ID" value="NZ_CP022540.1"/>
</dbReference>
<dbReference type="GO" id="GO:0016491">
    <property type="term" value="F:oxidoreductase activity"/>
    <property type="evidence" value="ECO:0007669"/>
    <property type="project" value="UniProtKB-KW"/>
</dbReference>
<dbReference type="InterPro" id="IPR036263">
    <property type="entry name" value="Chorismate_II_sf"/>
</dbReference>
<dbReference type="PANTHER" id="PTHR38041:SF1">
    <property type="entry name" value="CHORISMATE MUTASE"/>
    <property type="match status" value="1"/>
</dbReference>
<sequence>MARPAPETIKTMADLRVCIDEIDSAVVELLAERERYTDRAPDLKAREGIAARAPRRIEAVLDNVRGKALSQGLDPELAEAMWRIMIEAVIAREERVIGKEGIDG</sequence>
<keyword evidence="2" id="KW-0413">Isomerase</keyword>
<gene>
    <name evidence="4" type="ORF">ANTHELSMS3_00261</name>
</gene>
<dbReference type="SMART" id="SM00830">
    <property type="entry name" value="CM_2"/>
    <property type="match status" value="1"/>
</dbReference>
<accession>A0A222DYG8</accession>
<evidence type="ECO:0000256" key="2">
    <source>
        <dbReference type="ARBA" id="ARBA00023235"/>
    </source>
</evidence>
<evidence type="ECO:0000256" key="1">
    <source>
        <dbReference type="ARBA" id="ARBA00012404"/>
    </source>
</evidence>
<dbReference type="KEGG" id="aht:ANTHELSMS3_00261"/>